<dbReference type="EMBL" id="UYSL01027718">
    <property type="protein sequence ID" value="VDL87013.1"/>
    <property type="molecule type" value="Genomic_DNA"/>
</dbReference>
<reference evidence="1 2" key="2">
    <citation type="submission" date="2018-11" db="EMBL/GenBank/DDBJ databases">
        <authorList>
            <consortium name="Pathogen Informatics"/>
        </authorList>
    </citation>
    <scope>NUCLEOTIDE SEQUENCE [LARGE SCALE GENOMIC DNA]</scope>
</reference>
<protein>
    <submittedName>
        <fullName evidence="3">RT_RNaseH_2 domain-containing protein</fullName>
    </submittedName>
</protein>
<dbReference type="WBParaSite" id="NBR_0002228201-mRNA-1">
    <property type="protein sequence ID" value="NBR_0002228201-mRNA-1"/>
    <property type="gene ID" value="NBR_0002228201"/>
</dbReference>
<gene>
    <name evidence="1" type="ORF">NBR_LOCUS22283</name>
</gene>
<reference evidence="3" key="1">
    <citation type="submission" date="2017-02" db="UniProtKB">
        <authorList>
            <consortium name="WormBaseParasite"/>
        </authorList>
    </citation>
    <scope>IDENTIFICATION</scope>
</reference>
<proteinExistence type="predicted"/>
<accession>A0A0N4YYG0</accession>
<evidence type="ECO:0000313" key="1">
    <source>
        <dbReference type="EMBL" id="VDL87013.1"/>
    </source>
</evidence>
<dbReference type="STRING" id="27835.A0A0N4YYG0"/>
<dbReference type="AlphaFoldDB" id="A0A0N4YYG0"/>
<evidence type="ECO:0000313" key="2">
    <source>
        <dbReference type="Proteomes" id="UP000271162"/>
    </source>
</evidence>
<organism evidence="3">
    <name type="scientific">Nippostrongylus brasiliensis</name>
    <name type="common">Rat hookworm</name>
    <dbReference type="NCBI Taxonomy" id="27835"/>
    <lineage>
        <taxon>Eukaryota</taxon>
        <taxon>Metazoa</taxon>
        <taxon>Ecdysozoa</taxon>
        <taxon>Nematoda</taxon>
        <taxon>Chromadorea</taxon>
        <taxon>Rhabditida</taxon>
        <taxon>Rhabditina</taxon>
        <taxon>Rhabditomorpha</taxon>
        <taxon>Strongyloidea</taxon>
        <taxon>Heligmosomidae</taxon>
        <taxon>Nippostrongylus</taxon>
    </lineage>
</organism>
<sequence length="183" mass="20154">MLRVDGKSVVVGAVVCGVVDNDIDDIQAGKQVTLFELEIARAVGHAEEWTVVLERAVIEAVDPSAALEAPNLLGKLLNEQLEELIPNVVSSLVWVLPLAGELPITHKLFIDYRVKPTKKYDEVYGSYRFLDRLYSYRDAFDLHVPRVGYEICAQMLSQQPGAQLCRADVVFNAGAEGSEVVAI</sequence>
<dbReference type="Proteomes" id="UP000271162">
    <property type="component" value="Unassembled WGS sequence"/>
</dbReference>
<keyword evidence="2" id="KW-1185">Reference proteome</keyword>
<name>A0A0N4YYG0_NIPBR</name>
<evidence type="ECO:0000313" key="3">
    <source>
        <dbReference type="WBParaSite" id="NBR_0002228201-mRNA-1"/>
    </source>
</evidence>